<evidence type="ECO:0000313" key="3">
    <source>
        <dbReference type="Proteomes" id="UP001164743"/>
    </source>
</evidence>
<name>A0ABY7CG10_9BASI</name>
<evidence type="ECO:0000256" key="1">
    <source>
        <dbReference type="SAM" id="MobiDB-lite"/>
    </source>
</evidence>
<accession>A0ABY7CG10</accession>
<sequence>MCRDSLDDGKKTQCYLRNTWRNITTLATGTGSLIGIDWQGRRREPRSVSGTKVSGTKVGLGNQGQSQEPRSVSGTKASTGKQGYGRETRPQT</sequence>
<evidence type="ECO:0000313" key="2">
    <source>
        <dbReference type="EMBL" id="WAQ83081.1"/>
    </source>
</evidence>
<feature type="region of interest" description="Disordered" evidence="1">
    <location>
        <begin position="37"/>
        <end position="92"/>
    </location>
</feature>
<dbReference type="Proteomes" id="UP001164743">
    <property type="component" value="Chromosome 3A"/>
</dbReference>
<dbReference type="GeneID" id="77808312"/>
<organism evidence="2 3">
    <name type="scientific">Puccinia triticina</name>
    <dbReference type="NCBI Taxonomy" id="208348"/>
    <lineage>
        <taxon>Eukaryota</taxon>
        <taxon>Fungi</taxon>
        <taxon>Dikarya</taxon>
        <taxon>Basidiomycota</taxon>
        <taxon>Pucciniomycotina</taxon>
        <taxon>Pucciniomycetes</taxon>
        <taxon>Pucciniales</taxon>
        <taxon>Pucciniaceae</taxon>
        <taxon>Puccinia</taxon>
    </lineage>
</organism>
<proteinExistence type="predicted"/>
<gene>
    <name evidence="2" type="ORF">PtA15_3A448</name>
</gene>
<protein>
    <submittedName>
        <fullName evidence="2">Uncharacterized protein</fullName>
    </submittedName>
</protein>
<dbReference type="RefSeq" id="XP_053018636.1">
    <property type="nucleotide sequence ID" value="XM_053167417.1"/>
</dbReference>
<keyword evidence="3" id="KW-1185">Reference proteome</keyword>
<reference evidence="2" key="1">
    <citation type="submission" date="2022-10" db="EMBL/GenBank/DDBJ databases">
        <title>Puccinia triticina Genome sequencing and assembly.</title>
        <authorList>
            <person name="Li C."/>
        </authorList>
    </citation>
    <scope>NUCLEOTIDE SEQUENCE</scope>
    <source>
        <strain evidence="2">Pt15</strain>
    </source>
</reference>
<dbReference type="EMBL" id="CP110423">
    <property type="protein sequence ID" value="WAQ83081.1"/>
    <property type="molecule type" value="Genomic_DNA"/>
</dbReference>
<feature type="compositionally biased region" description="Polar residues" evidence="1">
    <location>
        <begin position="63"/>
        <end position="81"/>
    </location>
</feature>